<evidence type="ECO:0000313" key="8">
    <source>
        <dbReference type="Proteomes" id="UP000822369"/>
    </source>
</evidence>
<protein>
    <submittedName>
        <fullName evidence="7">Olfactory receptor 1500-like</fullName>
    </submittedName>
</protein>
<comment type="caution">
    <text evidence="7">The sequence shown here is derived from an EMBL/GenBank/DDBJ whole genome shotgun (WGS) entry which is preliminary data.</text>
</comment>
<evidence type="ECO:0000313" key="7">
    <source>
        <dbReference type="EMBL" id="KAF7206865.1"/>
    </source>
</evidence>
<proteinExistence type="predicted"/>
<keyword evidence="7" id="KW-0675">Receptor</keyword>
<dbReference type="SUPFAM" id="SSF81321">
    <property type="entry name" value="Family A G protein-coupled receptor-like"/>
    <property type="match status" value="1"/>
</dbReference>
<dbReference type="FunFam" id="1.20.1070.10:FF:000096">
    <property type="entry name" value="Odorant receptor 131-2"/>
    <property type="match status" value="1"/>
</dbReference>
<reference evidence="7" key="1">
    <citation type="submission" date="2020-03" db="EMBL/GenBank/DDBJ databases">
        <title>Intra-Species Differences in Population Size shape Life History and Genome Evolution.</title>
        <authorList>
            <person name="Willemsen D."/>
            <person name="Cui R."/>
            <person name="Valenzano D.R."/>
        </authorList>
    </citation>
    <scope>NUCLEOTIDE SEQUENCE</scope>
    <source>
        <strain evidence="7">GRZ</strain>
        <tissue evidence="7">Whole</tissue>
    </source>
</reference>
<keyword evidence="2 5" id="KW-0812">Transmembrane</keyword>
<dbReference type="GO" id="GO:0005549">
    <property type="term" value="F:odorant binding"/>
    <property type="evidence" value="ECO:0007669"/>
    <property type="project" value="TreeGrafter"/>
</dbReference>
<accession>A0A9D2XRD7</accession>
<evidence type="ECO:0000256" key="3">
    <source>
        <dbReference type="ARBA" id="ARBA00022989"/>
    </source>
</evidence>
<dbReference type="PROSITE" id="PS50262">
    <property type="entry name" value="G_PROTEIN_RECEP_F1_2"/>
    <property type="match status" value="1"/>
</dbReference>
<dbReference type="AlphaFoldDB" id="A0A9D2XRD7"/>
<dbReference type="Pfam" id="PF00001">
    <property type="entry name" value="7tm_1"/>
    <property type="match status" value="1"/>
</dbReference>
<dbReference type="GO" id="GO:0004930">
    <property type="term" value="F:G protein-coupled receptor activity"/>
    <property type="evidence" value="ECO:0007669"/>
    <property type="project" value="InterPro"/>
</dbReference>
<dbReference type="Proteomes" id="UP000822369">
    <property type="component" value="Chromosome 15"/>
</dbReference>
<evidence type="ECO:0000259" key="6">
    <source>
        <dbReference type="PROSITE" id="PS50262"/>
    </source>
</evidence>
<evidence type="ECO:0000256" key="5">
    <source>
        <dbReference type="SAM" id="Phobius"/>
    </source>
</evidence>
<dbReference type="GO" id="GO:0016020">
    <property type="term" value="C:membrane"/>
    <property type="evidence" value="ECO:0007669"/>
    <property type="project" value="UniProtKB-SubCell"/>
</dbReference>
<gene>
    <name evidence="7" type="ORF">G4P62_017810</name>
</gene>
<keyword evidence="3 5" id="KW-1133">Transmembrane helix</keyword>
<dbReference type="PANTHER" id="PTHR26451">
    <property type="entry name" value="G_PROTEIN_RECEP_F1_2 DOMAIN-CONTAINING PROTEIN"/>
    <property type="match status" value="1"/>
</dbReference>
<feature type="transmembrane region" description="Helical" evidence="5">
    <location>
        <begin position="108"/>
        <end position="128"/>
    </location>
</feature>
<dbReference type="GO" id="GO:0004984">
    <property type="term" value="F:olfactory receptor activity"/>
    <property type="evidence" value="ECO:0007669"/>
    <property type="project" value="TreeGrafter"/>
</dbReference>
<dbReference type="InterPro" id="IPR052921">
    <property type="entry name" value="GPCR1_Superfamily_Member"/>
</dbReference>
<dbReference type="Gene3D" id="1.20.1070.10">
    <property type="entry name" value="Rhodopsin 7-helix transmembrane proteins"/>
    <property type="match status" value="1"/>
</dbReference>
<feature type="transmembrane region" description="Helical" evidence="5">
    <location>
        <begin position="275"/>
        <end position="293"/>
    </location>
</feature>
<dbReference type="EMBL" id="JAAVVJ010000015">
    <property type="protein sequence ID" value="KAF7206865.1"/>
    <property type="molecule type" value="Genomic_DNA"/>
</dbReference>
<feature type="domain" description="G-protein coupled receptors family 1 profile" evidence="6">
    <location>
        <begin position="40"/>
        <end position="291"/>
    </location>
</feature>
<dbReference type="InterPro" id="IPR017452">
    <property type="entry name" value="GPCR_Rhodpsn_7TM"/>
</dbReference>
<feature type="transmembrane region" description="Helical" evidence="5">
    <location>
        <begin position="24"/>
        <end position="48"/>
    </location>
</feature>
<organism evidence="7 8">
    <name type="scientific">Nothobranchius furzeri</name>
    <name type="common">Turquoise killifish</name>
    <dbReference type="NCBI Taxonomy" id="105023"/>
    <lineage>
        <taxon>Eukaryota</taxon>
        <taxon>Metazoa</taxon>
        <taxon>Chordata</taxon>
        <taxon>Craniata</taxon>
        <taxon>Vertebrata</taxon>
        <taxon>Euteleostomi</taxon>
        <taxon>Actinopterygii</taxon>
        <taxon>Neopterygii</taxon>
        <taxon>Teleostei</taxon>
        <taxon>Neoteleostei</taxon>
        <taxon>Acanthomorphata</taxon>
        <taxon>Ovalentaria</taxon>
        <taxon>Atherinomorphae</taxon>
        <taxon>Cyprinodontiformes</taxon>
        <taxon>Nothobranchiidae</taxon>
        <taxon>Nothobranchius</taxon>
    </lineage>
</organism>
<keyword evidence="4 5" id="KW-0472">Membrane</keyword>
<sequence>MSNVSDSYSNNIDVLFYVSLLEKVVLSLLSTVSACVFLCINGTVLFTLRSKPVFRDTCRYILLYNLLLADTAHLVVTQLLFLLAVCRVRLTYPACGTIATIANLTGDISPLTLVVMSLEIYVAVCFPLRHASIIMVKNTAVAIMAIWAITSMNNVNRGLFLIEYSFDNLETLLMEDHCTDIAWFPSTPRDNYDKAYTCLVFVSAGLAVIYSYTGVVVAARSASTDKASAHKARKTLLLHLIQLGLSLSSMIYYPLLIALARTVSRLVFVWVQNVFYVLFIILPRCLSSLVYGLRDQTIRPVLLHYLCCHLRFPVEPGLG</sequence>
<feature type="transmembrane region" description="Helical" evidence="5">
    <location>
        <begin position="236"/>
        <end position="255"/>
    </location>
</feature>
<evidence type="ECO:0000256" key="2">
    <source>
        <dbReference type="ARBA" id="ARBA00022692"/>
    </source>
</evidence>
<feature type="transmembrane region" description="Helical" evidence="5">
    <location>
        <begin position="194"/>
        <end position="215"/>
    </location>
</feature>
<evidence type="ECO:0000256" key="1">
    <source>
        <dbReference type="ARBA" id="ARBA00004370"/>
    </source>
</evidence>
<name>A0A9D2XRD7_NOTFU</name>
<dbReference type="InterPro" id="IPR000276">
    <property type="entry name" value="GPCR_Rhodpsn"/>
</dbReference>
<dbReference type="PANTHER" id="PTHR26451:SF866">
    <property type="entry name" value="ODORANT RECEPTOR-RELATED"/>
    <property type="match status" value="1"/>
</dbReference>
<comment type="subcellular location">
    <subcellularLocation>
        <location evidence="1">Membrane</location>
    </subcellularLocation>
</comment>
<dbReference type="CDD" id="cd00637">
    <property type="entry name" value="7tm_classA_rhodopsin-like"/>
    <property type="match status" value="1"/>
</dbReference>
<feature type="transmembrane region" description="Helical" evidence="5">
    <location>
        <begin position="60"/>
        <end position="84"/>
    </location>
</feature>
<evidence type="ECO:0000256" key="4">
    <source>
        <dbReference type="ARBA" id="ARBA00023136"/>
    </source>
</evidence>